<name>A0A7R8H9J7_LEPSM</name>
<proteinExistence type="predicted"/>
<organism evidence="1 2">
    <name type="scientific">Lepeophtheirus salmonis</name>
    <name type="common">Salmon louse</name>
    <name type="synonym">Caligus salmonis</name>
    <dbReference type="NCBI Taxonomy" id="72036"/>
    <lineage>
        <taxon>Eukaryota</taxon>
        <taxon>Metazoa</taxon>
        <taxon>Ecdysozoa</taxon>
        <taxon>Arthropoda</taxon>
        <taxon>Crustacea</taxon>
        <taxon>Multicrustacea</taxon>
        <taxon>Hexanauplia</taxon>
        <taxon>Copepoda</taxon>
        <taxon>Siphonostomatoida</taxon>
        <taxon>Caligidae</taxon>
        <taxon>Lepeophtheirus</taxon>
    </lineage>
</organism>
<evidence type="ECO:0000313" key="1">
    <source>
        <dbReference type="EMBL" id="CAF2959661.1"/>
    </source>
</evidence>
<dbReference type="EMBL" id="HG994584">
    <property type="protein sequence ID" value="CAF2959661.1"/>
    <property type="molecule type" value="Genomic_DNA"/>
</dbReference>
<accession>A0A7R8H9J7</accession>
<dbReference type="AlphaFoldDB" id="A0A7R8H9J7"/>
<evidence type="ECO:0000313" key="2">
    <source>
        <dbReference type="Proteomes" id="UP000675881"/>
    </source>
</evidence>
<keyword evidence="2" id="KW-1185">Reference proteome</keyword>
<dbReference type="Proteomes" id="UP000675881">
    <property type="component" value="Chromosome 5"/>
</dbReference>
<gene>
    <name evidence="1" type="ORF">LSAA_9485</name>
</gene>
<reference evidence="1" key="1">
    <citation type="submission" date="2021-02" db="EMBL/GenBank/DDBJ databases">
        <authorList>
            <person name="Bekaert M."/>
        </authorList>
    </citation>
    <scope>NUCLEOTIDE SEQUENCE</scope>
    <source>
        <strain evidence="1">IoA-00</strain>
    </source>
</reference>
<sequence>MFALPDTTQKKEGRFTFGRQVTKEQDVSFETCPTTQPNDGHVEGQRARMVEAESHPGDLFERSIGVLSEASKLYFEGSDQHAKPSHYRPTPSPTLPSGVPSDSDVEVDEPSSSANVKYIPSGDK</sequence>
<protein>
    <submittedName>
        <fullName evidence="1">(salmon louse) hypothetical protein</fullName>
    </submittedName>
</protein>